<feature type="signal peptide" evidence="1">
    <location>
        <begin position="1"/>
        <end position="19"/>
    </location>
</feature>
<keyword evidence="1" id="KW-0732">Signal</keyword>
<dbReference type="OrthoDB" id="5144514at2759"/>
<gene>
    <name evidence="2" type="ORF">N7476_010031</name>
</gene>
<protein>
    <submittedName>
        <fullName evidence="2">Secreted thaumatin-like protein calA</fullName>
    </submittedName>
</protein>
<dbReference type="InterPro" id="IPR006771">
    <property type="entry name" value="CetA-like"/>
</dbReference>
<organism evidence="2 3">
    <name type="scientific">Penicillium atrosanguineum</name>
    <dbReference type="NCBI Taxonomy" id="1132637"/>
    <lineage>
        <taxon>Eukaryota</taxon>
        <taxon>Fungi</taxon>
        <taxon>Dikarya</taxon>
        <taxon>Ascomycota</taxon>
        <taxon>Pezizomycotina</taxon>
        <taxon>Eurotiomycetes</taxon>
        <taxon>Eurotiomycetidae</taxon>
        <taxon>Eurotiales</taxon>
        <taxon>Aspergillaceae</taxon>
        <taxon>Penicillium</taxon>
    </lineage>
</organism>
<proteinExistence type="predicted"/>
<reference evidence="2" key="2">
    <citation type="journal article" date="2023" name="IMA Fungus">
        <title>Comparative genomic study of the Penicillium genus elucidates a diverse pangenome and 15 lateral gene transfer events.</title>
        <authorList>
            <person name="Petersen C."/>
            <person name="Sorensen T."/>
            <person name="Nielsen M.R."/>
            <person name="Sondergaard T.E."/>
            <person name="Sorensen J.L."/>
            <person name="Fitzpatrick D.A."/>
            <person name="Frisvad J.C."/>
            <person name="Nielsen K.L."/>
        </authorList>
    </citation>
    <scope>NUCLEOTIDE SEQUENCE</scope>
    <source>
        <strain evidence="2">IBT 21472</strain>
    </source>
</reference>
<dbReference type="Proteomes" id="UP001147746">
    <property type="component" value="Unassembled WGS sequence"/>
</dbReference>
<dbReference type="PANTHER" id="PTHR36195:SF6">
    <property type="entry name" value="SECRETED THAUMATIN-LIKE PROTEIN CALA"/>
    <property type="match status" value="1"/>
</dbReference>
<evidence type="ECO:0000313" key="2">
    <source>
        <dbReference type="EMBL" id="KAJ5303232.1"/>
    </source>
</evidence>
<dbReference type="EMBL" id="JAPZBO010000009">
    <property type="protein sequence ID" value="KAJ5303232.1"/>
    <property type="molecule type" value="Genomic_DNA"/>
</dbReference>
<name>A0A9W9PPH5_9EURO</name>
<accession>A0A9W9PPH5</accession>
<dbReference type="Pfam" id="PF04681">
    <property type="entry name" value="Bys1"/>
    <property type="match status" value="1"/>
</dbReference>
<dbReference type="PANTHER" id="PTHR36195">
    <property type="entry name" value="DOMAIN PROTEIN, PUTATIVE (AFU_ORTHOLOGUE AFUA_5G01990)-RELATED-RELATED"/>
    <property type="match status" value="1"/>
</dbReference>
<sequence>MQFLKTLSLLATIASTVSALPQGLRPTATEVVTLFPSTATATSTSSTTASASASVTATSTSSGKGIEIVNNLSETVHIWSTSNTASEMKTVASGDSYTETWRTNSDGGGISIKMSTSTSQESVLQFEYTESDDILWWDLSSINLDSDSTFITAGFGVTTDDSSCSDATCAAGDTDCAESYQESDDVDTLSCSSSAAFTMTLG</sequence>
<evidence type="ECO:0000313" key="3">
    <source>
        <dbReference type="Proteomes" id="UP001147746"/>
    </source>
</evidence>
<evidence type="ECO:0000256" key="1">
    <source>
        <dbReference type="SAM" id="SignalP"/>
    </source>
</evidence>
<reference evidence="2" key="1">
    <citation type="submission" date="2022-12" db="EMBL/GenBank/DDBJ databases">
        <authorList>
            <person name="Petersen C."/>
        </authorList>
    </citation>
    <scope>NUCLEOTIDE SEQUENCE</scope>
    <source>
        <strain evidence="2">IBT 21472</strain>
    </source>
</reference>
<comment type="caution">
    <text evidence="2">The sequence shown here is derived from an EMBL/GenBank/DDBJ whole genome shotgun (WGS) entry which is preliminary data.</text>
</comment>
<keyword evidence="3" id="KW-1185">Reference proteome</keyword>
<dbReference type="AlphaFoldDB" id="A0A9W9PPH5"/>
<feature type="chain" id="PRO_5041196767" evidence="1">
    <location>
        <begin position="20"/>
        <end position="202"/>
    </location>
</feature>